<name>A0ABD4DKR6_ELIMR</name>
<dbReference type="InterPro" id="IPR014966">
    <property type="entry name" value="FRG-dom"/>
</dbReference>
<dbReference type="SMART" id="SM00901">
    <property type="entry name" value="FRG"/>
    <property type="match status" value="1"/>
</dbReference>
<protein>
    <recommendedName>
        <fullName evidence="1">FRG domain-containing protein</fullName>
    </recommendedName>
</protein>
<sequence length="387" mass="45054">MALNPEEIEKLPTITELIDKLKEEEKNISNRSSSSFLSLPFNLPPLINPDIALRNDGRDDQFIVSKLNNGEYSLKPNLTNRKFLYRGEKKDYEKCTPSLLRENKESYIIENIKKDEFSTLVKSHPLSKMLERGIRLNGSNFIFEMNYYGLAQHYGFNTVLLDFTSEIDVAAFFATTYCDEGGKYHPLNKDDGYGVIYYHEIKSSSFKTGPFTTIGLQIFPRSGSQKGFLYLSPADHDISSNPSVKKKYFRHSAEESKKCFDKMAQGNRLFPKDELEEPSKRILNDTTISNEVLQKNLQQNGDSNINKAIKFIEDSGYNIVLNKQIIFTYEDLASYYHDIKNGYWEDFCNQIYFGDNYYESILKEKLLKLPKEEDYIRYFESEYYDKL</sequence>
<dbReference type="EMBL" id="LNOI01000004">
    <property type="protein sequence ID" value="KUY17292.1"/>
    <property type="molecule type" value="Genomic_DNA"/>
</dbReference>
<evidence type="ECO:0000313" key="3">
    <source>
        <dbReference type="Proteomes" id="UP000064412"/>
    </source>
</evidence>
<evidence type="ECO:0000259" key="1">
    <source>
        <dbReference type="SMART" id="SM00901"/>
    </source>
</evidence>
<gene>
    <name evidence="2" type="ORF">ATB95_13065</name>
</gene>
<reference evidence="2 3" key="1">
    <citation type="submission" date="2015-11" db="EMBL/GenBank/DDBJ databases">
        <authorList>
            <person name="Nicholson A.C."/>
            <person name="Humrighouse B.W."/>
            <person name="Graziano J."/>
            <person name="Lasker B."/>
            <person name="Whitney A.M."/>
            <person name="Mcquiston J.R."/>
        </authorList>
    </citation>
    <scope>NUCLEOTIDE SEQUENCE [LARGE SCALE GENOMIC DNA]</scope>
    <source>
        <strain evidence="2 3">G4071</strain>
    </source>
</reference>
<dbReference type="Pfam" id="PF08867">
    <property type="entry name" value="FRG"/>
    <property type="match status" value="1"/>
</dbReference>
<comment type="caution">
    <text evidence="2">The sequence shown here is derived from an EMBL/GenBank/DDBJ whole genome shotgun (WGS) entry which is preliminary data.</text>
</comment>
<proteinExistence type="predicted"/>
<feature type="domain" description="FRG" evidence="1">
    <location>
        <begin position="79"/>
        <end position="197"/>
    </location>
</feature>
<dbReference type="Proteomes" id="UP000064412">
    <property type="component" value="Unassembled WGS sequence"/>
</dbReference>
<evidence type="ECO:0000313" key="2">
    <source>
        <dbReference type="EMBL" id="KUY17292.1"/>
    </source>
</evidence>
<accession>A0ABD4DKR6</accession>
<dbReference type="AlphaFoldDB" id="A0ABD4DKR6"/>
<organism evidence="2 3">
    <name type="scientific">Elizabethkingia miricola</name>
    <name type="common">Chryseobacterium miricola</name>
    <dbReference type="NCBI Taxonomy" id="172045"/>
    <lineage>
        <taxon>Bacteria</taxon>
        <taxon>Pseudomonadati</taxon>
        <taxon>Bacteroidota</taxon>
        <taxon>Flavobacteriia</taxon>
        <taxon>Flavobacteriales</taxon>
        <taxon>Weeksellaceae</taxon>
        <taxon>Elizabethkingia</taxon>
    </lineage>
</organism>
<dbReference type="RefSeq" id="WP_137268399.1">
    <property type="nucleotide sequence ID" value="NZ_CP140570.1"/>
</dbReference>